<gene>
    <name evidence="2" type="ORF">JZM60_12770</name>
</gene>
<accession>A0ABX7Q247</accession>
<evidence type="ECO:0000313" key="3">
    <source>
        <dbReference type="Proteomes" id="UP000663651"/>
    </source>
</evidence>
<name>A0ABX7Q247_9BACT</name>
<evidence type="ECO:0000256" key="1">
    <source>
        <dbReference type="SAM" id="SignalP"/>
    </source>
</evidence>
<protein>
    <submittedName>
        <fullName evidence="2">Uncharacterized protein</fullName>
    </submittedName>
</protein>
<sequence length="84" mass="9460">MKKNIILAVIIIFCCSVMSFATTNPKNEQRVSKPFMIIQAETAPLSEYDMKCEQDVKKRIPFNGTGVIGFAPYAGGELLFDRRK</sequence>
<organism evidence="2 3">
    <name type="scientific">Geobacter benzoatilyticus</name>
    <dbReference type="NCBI Taxonomy" id="2815309"/>
    <lineage>
        <taxon>Bacteria</taxon>
        <taxon>Pseudomonadati</taxon>
        <taxon>Thermodesulfobacteriota</taxon>
        <taxon>Desulfuromonadia</taxon>
        <taxon>Geobacterales</taxon>
        <taxon>Geobacteraceae</taxon>
        <taxon>Geobacter</taxon>
    </lineage>
</organism>
<keyword evidence="1" id="KW-0732">Signal</keyword>
<keyword evidence="3" id="KW-1185">Reference proteome</keyword>
<feature type="signal peptide" evidence="1">
    <location>
        <begin position="1"/>
        <end position="21"/>
    </location>
</feature>
<feature type="chain" id="PRO_5047270505" evidence="1">
    <location>
        <begin position="22"/>
        <end position="84"/>
    </location>
</feature>
<evidence type="ECO:0000313" key="2">
    <source>
        <dbReference type="EMBL" id="QSV45016.1"/>
    </source>
</evidence>
<dbReference type="RefSeq" id="WP_207162822.1">
    <property type="nucleotide sequence ID" value="NZ_CP071382.1"/>
</dbReference>
<dbReference type="Proteomes" id="UP000663651">
    <property type="component" value="Chromosome"/>
</dbReference>
<dbReference type="EMBL" id="CP071382">
    <property type="protein sequence ID" value="QSV45016.1"/>
    <property type="molecule type" value="Genomic_DNA"/>
</dbReference>
<proteinExistence type="predicted"/>
<reference evidence="2 3" key="1">
    <citation type="submission" date="2021-03" db="EMBL/GenBank/DDBJ databases">
        <title>Geobacter metallireducens gen. nov. sp. nov., a microorganism capable of coupling the complete oxidation of organic compounds to the reduction of iron and other metals.</title>
        <authorList>
            <person name="Li Y."/>
        </authorList>
    </citation>
    <scope>NUCLEOTIDE SEQUENCE [LARGE SCALE GENOMIC DNA]</scope>
    <source>
        <strain evidence="2 3">Jerry-YX</strain>
    </source>
</reference>